<evidence type="ECO:0000256" key="8">
    <source>
        <dbReference type="RuleBase" id="RU361153"/>
    </source>
</evidence>
<dbReference type="AlphaFoldDB" id="A0A499V2V4"/>
<evidence type="ECO:0000256" key="9">
    <source>
        <dbReference type="SAM" id="MobiDB-lite"/>
    </source>
</evidence>
<dbReference type="SUPFAM" id="SSF51445">
    <property type="entry name" value="(Trans)glycosidases"/>
    <property type="match status" value="1"/>
</dbReference>
<evidence type="ECO:0000256" key="7">
    <source>
        <dbReference type="ARBA" id="ARBA00023326"/>
    </source>
</evidence>
<dbReference type="InterPro" id="IPR001547">
    <property type="entry name" value="Glyco_hydro_5"/>
</dbReference>
<dbReference type="InterPro" id="IPR017853">
    <property type="entry name" value="GH"/>
</dbReference>
<evidence type="ECO:0000256" key="6">
    <source>
        <dbReference type="ARBA" id="ARBA00023295"/>
    </source>
</evidence>
<feature type="compositionally biased region" description="Polar residues" evidence="9">
    <location>
        <begin position="1"/>
        <end position="13"/>
    </location>
</feature>
<dbReference type="Proteomes" id="UP000463951">
    <property type="component" value="Chromosome"/>
</dbReference>
<dbReference type="PANTHER" id="PTHR35923">
    <property type="entry name" value="MAJOR EXTRACELLULAR ENDOGLUCANASE"/>
    <property type="match status" value="1"/>
</dbReference>
<evidence type="ECO:0000256" key="3">
    <source>
        <dbReference type="ARBA" id="ARBA00022801"/>
    </source>
</evidence>
<feature type="region of interest" description="Disordered" evidence="9">
    <location>
        <begin position="52"/>
        <end position="75"/>
    </location>
</feature>
<evidence type="ECO:0000313" key="13">
    <source>
        <dbReference type="Proteomes" id="UP000463951"/>
    </source>
</evidence>
<evidence type="ECO:0000256" key="1">
    <source>
        <dbReference type="ARBA" id="ARBA00000966"/>
    </source>
</evidence>
<accession>A0A499V2V4</accession>
<evidence type="ECO:0000256" key="2">
    <source>
        <dbReference type="ARBA" id="ARBA00012601"/>
    </source>
</evidence>
<evidence type="ECO:0000256" key="4">
    <source>
        <dbReference type="ARBA" id="ARBA00023001"/>
    </source>
</evidence>
<keyword evidence="10" id="KW-0812">Transmembrane</keyword>
<dbReference type="PANTHER" id="PTHR35923:SF2">
    <property type="entry name" value="ENDOGLUCANASE"/>
    <property type="match status" value="1"/>
</dbReference>
<name>A0A499V2V4_9ACTN</name>
<dbReference type="Pfam" id="PF00150">
    <property type="entry name" value="Cellulase"/>
    <property type="match status" value="1"/>
</dbReference>
<keyword evidence="3 8" id="KW-0378">Hydrolase</keyword>
<feature type="compositionally biased region" description="Low complexity" evidence="9">
    <location>
        <begin position="52"/>
        <end position="73"/>
    </location>
</feature>
<dbReference type="Gene3D" id="3.20.20.80">
    <property type="entry name" value="Glycosidases"/>
    <property type="match status" value="1"/>
</dbReference>
<gene>
    <name evidence="12" type="ORF">SSPO_054340</name>
</gene>
<keyword evidence="10" id="KW-0472">Membrane</keyword>
<dbReference type="GO" id="GO:0008810">
    <property type="term" value="F:cellulase activity"/>
    <property type="evidence" value="ECO:0007669"/>
    <property type="project" value="UniProtKB-EC"/>
</dbReference>
<evidence type="ECO:0000313" key="12">
    <source>
        <dbReference type="EMBL" id="BBJ42716.1"/>
    </source>
</evidence>
<keyword evidence="10" id="KW-1133">Transmembrane helix</keyword>
<feature type="region of interest" description="Disordered" evidence="9">
    <location>
        <begin position="1"/>
        <end position="21"/>
    </location>
</feature>
<dbReference type="EC" id="3.2.1.4" evidence="2"/>
<feature type="domain" description="Glycoside hydrolase family 5" evidence="11">
    <location>
        <begin position="83"/>
        <end position="142"/>
    </location>
</feature>
<keyword evidence="6 8" id="KW-0326">Glycosidase</keyword>
<evidence type="ECO:0000256" key="10">
    <source>
        <dbReference type="SAM" id="Phobius"/>
    </source>
</evidence>
<proteinExistence type="inferred from homology"/>
<comment type="catalytic activity">
    <reaction evidence="1">
        <text>Endohydrolysis of (1-&gt;4)-beta-D-glucosidic linkages in cellulose, lichenin and cereal beta-D-glucans.</text>
        <dbReference type="EC" id="3.2.1.4"/>
    </reaction>
</comment>
<dbReference type="EMBL" id="AP019620">
    <property type="protein sequence ID" value="BBJ42716.1"/>
    <property type="molecule type" value="Genomic_DNA"/>
</dbReference>
<evidence type="ECO:0000256" key="5">
    <source>
        <dbReference type="ARBA" id="ARBA00023277"/>
    </source>
</evidence>
<feature type="transmembrane region" description="Helical" evidence="10">
    <location>
        <begin position="26"/>
        <end position="47"/>
    </location>
</feature>
<keyword evidence="4" id="KW-0136">Cellulose degradation</keyword>
<reference evidence="12 13" key="1">
    <citation type="journal article" date="2020" name="Int. J. Syst. Evol. Microbiol.">
        <title>Reclassification of Streptomyces castelarensis and Streptomyces sporoclivatus as later heterotypic synonyms of Streptomyces antimycoticus.</title>
        <authorList>
            <person name="Komaki H."/>
            <person name="Tamura T."/>
        </authorList>
    </citation>
    <scope>NUCLEOTIDE SEQUENCE [LARGE SCALE GENOMIC DNA]</scope>
    <source>
        <strain evidence="12 13">NBRC 100767</strain>
    </source>
</reference>
<protein>
    <recommendedName>
        <fullName evidence="2">cellulase</fullName>
        <ecNumber evidence="2">3.2.1.4</ecNumber>
    </recommendedName>
</protein>
<evidence type="ECO:0000259" key="11">
    <source>
        <dbReference type="Pfam" id="PF00150"/>
    </source>
</evidence>
<keyword evidence="7" id="KW-0624">Polysaccharide degradation</keyword>
<organism evidence="12 13">
    <name type="scientific">Streptomyces antimycoticus</name>
    <dbReference type="NCBI Taxonomy" id="68175"/>
    <lineage>
        <taxon>Bacteria</taxon>
        <taxon>Bacillati</taxon>
        <taxon>Actinomycetota</taxon>
        <taxon>Actinomycetes</taxon>
        <taxon>Kitasatosporales</taxon>
        <taxon>Streptomycetaceae</taxon>
        <taxon>Streptomyces</taxon>
        <taxon>Streptomyces violaceusniger group</taxon>
    </lineage>
</organism>
<keyword evidence="5" id="KW-0119">Carbohydrate metabolism</keyword>
<sequence>MNSPMDQNNAPTTETKRAPRSQRLRFGIAAAVVAAAAVGGTVTAFAVNNTDGQSATTTTSAAGAKATGAGAEGPLSTKKSEIVDANGKKVVLTGVNWFGFETGTYAPHGLWTRNWESMLDQMAKQGFNTMRLPYANEMFKSSAKPNGIDWHKNPDLKGLTPSRSWTRS</sequence>
<comment type="similarity">
    <text evidence="8">Belongs to the glycosyl hydrolase 5 (cellulase A) family.</text>
</comment>
<feature type="region of interest" description="Disordered" evidence="9">
    <location>
        <begin position="144"/>
        <end position="168"/>
    </location>
</feature>
<dbReference type="GO" id="GO:0030245">
    <property type="term" value="P:cellulose catabolic process"/>
    <property type="evidence" value="ECO:0007669"/>
    <property type="project" value="UniProtKB-KW"/>
</dbReference>